<comment type="caution">
    <text evidence="1">The sequence shown here is derived from an EMBL/GenBank/DDBJ whole genome shotgun (WGS) entry which is preliminary data.</text>
</comment>
<dbReference type="RefSeq" id="WP_189880681.1">
    <property type="nucleotide sequence ID" value="NZ_BMWA01000047.1"/>
</dbReference>
<keyword evidence="2" id="KW-1185">Reference proteome</keyword>
<dbReference type="Proteomes" id="UP001596409">
    <property type="component" value="Unassembled WGS sequence"/>
</dbReference>
<protein>
    <submittedName>
        <fullName evidence="1">Uncharacterized protein</fullName>
    </submittedName>
</protein>
<sequence>MNQEPGSVPVGVIVVVDPGRYAQTVDAARQVGLAVVSEQPILGSLSETIAENRILLLEAVDGVESVDRERIIRLPPPYSSPQ</sequence>
<proteinExistence type="predicted"/>
<name>A0ABW2E2J1_9ACTN</name>
<reference evidence="2" key="1">
    <citation type="journal article" date="2019" name="Int. J. Syst. Evol. Microbiol.">
        <title>The Global Catalogue of Microorganisms (GCM) 10K type strain sequencing project: providing services to taxonomists for standard genome sequencing and annotation.</title>
        <authorList>
            <consortium name="The Broad Institute Genomics Platform"/>
            <consortium name="The Broad Institute Genome Sequencing Center for Infectious Disease"/>
            <person name="Wu L."/>
            <person name="Ma J."/>
        </authorList>
    </citation>
    <scope>NUCLEOTIDE SEQUENCE [LARGE SCALE GENOMIC DNA]</scope>
    <source>
        <strain evidence="2">JCM 4855</strain>
    </source>
</reference>
<evidence type="ECO:0000313" key="1">
    <source>
        <dbReference type="EMBL" id="MFC7014336.1"/>
    </source>
</evidence>
<gene>
    <name evidence="1" type="ORF">ACFQMH_21940</name>
</gene>
<organism evidence="1 2">
    <name type="scientific">Streptomyces viridiviolaceus</name>
    <dbReference type="NCBI Taxonomy" id="68282"/>
    <lineage>
        <taxon>Bacteria</taxon>
        <taxon>Bacillati</taxon>
        <taxon>Actinomycetota</taxon>
        <taxon>Actinomycetes</taxon>
        <taxon>Kitasatosporales</taxon>
        <taxon>Streptomycetaceae</taxon>
        <taxon>Streptomyces</taxon>
    </lineage>
</organism>
<evidence type="ECO:0000313" key="2">
    <source>
        <dbReference type="Proteomes" id="UP001596409"/>
    </source>
</evidence>
<accession>A0ABW2E2J1</accession>
<dbReference type="EMBL" id="JBHSYM010000048">
    <property type="protein sequence ID" value="MFC7014336.1"/>
    <property type="molecule type" value="Genomic_DNA"/>
</dbReference>